<sequence>MSSSKNGVHILVFPFPAQGHMLPLFDLTQQLALRGLTITILITPKNLPILNPLLSSNPSIQTLIFPFPPDPLIPPGVEHVEDLGNRGNIPIITALSRLQEPIIHWFKSHSNPPVAILSDFFLGWTYHLAQQIGIPRVTFYSSPAFSIDIYAHLWRNADAVKPGEEIKFHDLPRAPSFAWYQISSLFRRYRESDCNDRARLELVKDSFVANRLSSASIYNTFEELEDDFLDYFRKKLGHSRVYAVGPLYMMIARSNDANDEDVISWLDQWDDESVLYVCFGSQKLLKKAQMEALAMGLEKSGVRFIWVVKPLTAQQVEDGYGFAPDGFEDRVKGRGFVIQGWAPQKSILSHRAVGCFLSHCGWNSTLEAIAAGAMILGWPMEADQFVNARLLVEYKGVAAIACEGGDTVPDSDELARKITESMHEDRIERVRAKELRNKALEAIKVGGSSHGGLDELVQELDQLKVKKV</sequence>
<dbReference type="AlphaFoldDB" id="A0A2G9HBV6"/>
<evidence type="ECO:0000256" key="1">
    <source>
        <dbReference type="ARBA" id="ARBA00009995"/>
    </source>
</evidence>
<dbReference type="FunFam" id="3.40.50.2000:FF:000064">
    <property type="entry name" value="Glycosyltransferase"/>
    <property type="match status" value="1"/>
</dbReference>
<dbReference type="PANTHER" id="PTHR48047">
    <property type="entry name" value="GLYCOSYLTRANSFERASE"/>
    <property type="match status" value="1"/>
</dbReference>
<accession>A0A2G9HBV6</accession>
<dbReference type="PANTHER" id="PTHR48047:SF28">
    <property type="entry name" value="F11M15.8 PROTEIN"/>
    <property type="match status" value="1"/>
</dbReference>
<protein>
    <submittedName>
        <fullName evidence="3">UDP-glucuronosyl and UDP-glucosyl transferase</fullName>
    </submittedName>
</protein>
<dbReference type="Gene3D" id="3.40.50.2000">
    <property type="entry name" value="Glycogen Phosphorylase B"/>
    <property type="match status" value="2"/>
</dbReference>
<organism evidence="3 4">
    <name type="scientific">Handroanthus impetiginosus</name>
    <dbReference type="NCBI Taxonomy" id="429701"/>
    <lineage>
        <taxon>Eukaryota</taxon>
        <taxon>Viridiplantae</taxon>
        <taxon>Streptophyta</taxon>
        <taxon>Embryophyta</taxon>
        <taxon>Tracheophyta</taxon>
        <taxon>Spermatophyta</taxon>
        <taxon>Magnoliopsida</taxon>
        <taxon>eudicotyledons</taxon>
        <taxon>Gunneridae</taxon>
        <taxon>Pentapetalae</taxon>
        <taxon>asterids</taxon>
        <taxon>lamiids</taxon>
        <taxon>Lamiales</taxon>
        <taxon>Bignoniaceae</taxon>
        <taxon>Crescentiina</taxon>
        <taxon>Tabebuia alliance</taxon>
        <taxon>Handroanthus</taxon>
    </lineage>
</organism>
<comment type="similarity">
    <text evidence="1">Belongs to the UDP-glycosyltransferase family.</text>
</comment>
<keyword evidence="2 3" id="KW-0808">Transferase</keyword>
<evidence type="ECO:0000256" key="2">
    <source>
        <dbReference type="ARBA" id="ARBA00022679"/>
    </source>
</evidence>
<comment type="caution">
    <text evidence="3">The sequence shown here is derived from an EMBL/GenBank/DDBJ whole genome shotgun (WGS) entry which is preliminary data.</text>
</comment>
<dbReference type="CDD" id="cd03784">
    <property type="entry name" value="GT1_Gtf-like"/>
    <property type="match status" value="1"/>
</dbReference>
<reference evidence="4" key="1">
    <citation type="journal article" date="2018" name="Gigascience">
        <title>Genome assembly of the Pink Ipe (Handroanthus impetiginosus, Bignoniaceae), a highly valued, ecologically keystone Neotropical timber forest tree.</title>
        <authorList>
            <person name="Silva-Junior O.B."/>
            <person name="Grattapaglia D."/>
            <person name="Novaes E."/>
            <person name="Collevatti R.G."/>
        </authorList>
    </citation>
    <scope>NUCLEOTIDE SEQUENCE [LARGE SCALE GENOMIC DNA]</scope>
    <source>
        <strain evidence="4">cv. UFG-1</strain>
    </source>
</reference>
<dbReference type="Pfam" id="PF00201">
    <property type="entry name" value="UDPGT"/>
    <property type="match status" value="1"/>
</dbReference>
<proteinExistence type="inferred from homology"/>
<dbReference type="EMBL" id="NKXS01002179">
    <property type="protein sequence ID" value="PIN14976.1"/>
    <property type="molecule type" value="Genomic_DNA"/>
</dbReference>
<name>A0A2G9HBV6_9LAMI</name>
<gene>
    <name evidence="3" type="ORF">CDL12_12389</name>
</gene>
<dbReference type="SUPFAM" id="SSF53756">
    <property type="entry name" value="UDP-Glycosyltransferase/glycogen phosphorylase"/>
    <property type="match status" value="1"/>
</dbReference>
<evidence type="ECO:0000313" key="4">
    <source>
        <dbReference type="Proteomes" id="UP000231279"/>
    </source>
</evidence>
<evidence type="ECO:0000313" key="3">
    <source>
        <dbReference type="EMBL" id="PIN14976.1"/>
    </source>
</evidence>
<dbReference type="OrthoDB" id="5835829at2759"/>
<dbReference type="Proteomes" id="UP000231279">
    <property type="component" value="Unassembled WGS sequence"/>
</dbReference>
<keyword evidence="4" id="KW-1185">Reference proteome</keyword>
<dbReference type="GO" id="GO:0035251">
    <property type="term" value="F:UDP-glucosyltransferase activity"/>
    <property type="evidence" value="ECO:0007669"/>
    <property type="project" value="TreeGrafter"/>
</dbReference>
<dbReference type="InterPro" id="IPR002213">
    <property type="entry name" value="UDP_glucos_trans"/>
</dbReference>